<evidence type="ECO:0000313" key="3">
    <source>
        <dbReference type="EMBL" id="ADV68474.1"/>
    </source>
</evidence>
<dbReference type="PIRSF" id="PIRSF006728">
    <property type="entry name" value="CinA"/>
    <property type="match status" value="1"/>
</dbReference>
<dbReference type="OrthoDB" id="9801454at2"/>
<dbReference type="Gene3D" id="3.30.70.2860">
    <property type="match status" value="1"/>
</dbReference>
<gene>
    <name evidence="3" type="ordered locus">Deima_2845</name>
</gene>
<comment type="similarity">
    <text evidence="1">Belongs to the CinA family.</text>
</comment>
<dbReference type="NCBIfam" id="TIGR00200">
    <property type="entry name" value="cinA_nterm"/>
    <property type="match status" value="1"/>
</dbReference>
<dbReference type="SUPFAM" id="SSF142433">
    <property type="entry name" value="CinA-like"/>
    <property type="match status" value="1"/>
</dbReference>
<dbReference type="KEGG" id="dmr:Deima_2845"/>
<dbReference type="PANTHER" id="PTHR13939">
    <property type="entry name" value="NICOTINAMIDE-NUCLEOTIDE AMIDOHYDROLASE PNCC"/>
    <property type="match status" value="1"/>
</dbReference>
<dbReference type="HAMAP" id="MF_00226_B">
    <property type="entry name" value="CinA_B"/>
    <property type="match status" value="1"/>
</dbReference>
<feature type="domain" description="MoaB/Mog" evidence="2">
    <location>
        <begin position="1"/>
        <end position="170"/>
    </location>
</feature>
<dbReference type="SMART" id="SM00852">
    <property type="entry name" value="MoCF_biosynth"/>
    <property type="match status" value="1"/>
</dbReference>
<dbReference type="InterPro" id="IPR008136">
    <property type="entry name" value="CinA_C"/>
</dbReference>
<dbReference type="HOGENOM" id="CLU_030805_9_3_0"/>
<dbReference type="Proteomes" id="UP000008635">
    <property type="component" value="Chromosome"/>
</dbReference>
<dbReference type="InterPro" id="IPR036653">
    <property type="entry name" value="CinA-like_C"/>
</dbReference>
<dbReference type="STRING" id="709986.Deima_2845"/>
<dbReference type="InterPro" id="IPR036425">
    <property type="entry name" value="MoaB/Mog-like_dom_sf"/>
</dbReference>
<dbReference type="Pfam" id="PF00994">
    <property type="entry name" value="MoCF_biosynth"/>
    <property type="match status" value="1"/>
</dbReference>
<dbReference type="Gene3D" id="3.90.950.20">
    <property type="entry name" value="CinA-like"/>
    <property type="match status" value="1"/>
</dbReference>
<dbReference type="PANTHER" id="PTHR13939:SF0">
    <property type="entry name" value="NMN AMIDOHYDROLASE-LIKE PROTEIN YFAY"/>
    <property type="match status" value="1"/>
</dbReference>
<evidence type="ECO:0000259" key="2">
    <source>
        <dbReference type="SMART" id="SM00852"/>
    </source>
</evidence>
<dbReference type="InterPro" id="IPR041424">
    <property type="entry name" value="CinA_KH"/>
</dbReference>
<dbReference type="Gene3D" id="3.40.980.10">
    <property type="entry name" value="MoaB/Mog-like domain"/>
    <property type="match status" value="1"/>
</dbReference>
<reference evidence="4" key="2">
    <citation type="submission" date="2011-01" db="EMBL/GenBank/DDBJ databases">
        <title>The complete genome of Deinococcus maricopensis DSM 21211.</title>
        <authorList>
            <consortium name="US DOE Joint Genome Institute (JGI-PGF)"/>
            <person name="Lucas S."/>
            <person name="Copeland A."/>
            <person name="Lapidus A."/>
            <person name="Goodwin L."/>
            <person name="Pitluck S."/>
            <person name="Kyrpides N."/>
            <person name="Mavromatis K."/>
            <person name="Pagani I."/>
            <person name="Ivanova N."/>
            <person name="Ovchinnikova G."/>
            <person name="Zeytun A."/>
            <person name="Detter J.C."/>
            <person name="Han C."/>
            <person name="Land M."/>
            <person name="Hauser L."/>
            <person name="Markowitz V."/>
            <person name="Cheng J.-F."/>
            <person name="Hugenholtz P."/>
            <person name="Woyke T."/>
            <person name="Wu D."/>
            <person name="Pukall R."/>
            <person name="Gehrich-Schroeter G."/>
            <person name="Brambilla E."/>
            <person name="Klenk H.-P."/>
            <person name="Eisen J.A."/>
        </authorList>
    </citation>
    <scope>NUCLEOTIDE SEQUENCE [LARGE SCALE GENOMIC DNA]</scope>
    <source>
        <strain evidence="4">DSM 21211 / LMG 22137 / NRRL B-23946 / LB-34</strain>
    </source>
</reference>
<dbReference type="InterPro" id="IPR008135">
    <property type="entry name" value="Competence-induced_CinA"/>
</dbReference>
<dbReference type="Pfam" id="PF18146">
    <property type="entry name" value="CinA_KH"/>
    <property type="match status" value="1"/>
</dbReference>
<dbReference type="CDD" id="cd00885">
    <property type="entry name" value="cinA"/>
    <property type="match status" value="1"/>
</dbReference>
<dbReference type="eggNOG" id="COG1546">
    <property type="taxonomic scope" value="Bacteria"/>
</dbReference>
<dbReference type="RefSeq" id="WP_013557978.1">
    <property type="nucleotide sequence ID" value="NC_014958.1"/>
</dbReference>
<dbReference type="EMBL" id="CP002454">
    <property type="protein sequence ID" value="ADV68474.1"/>
    <property type="molecule type" value="Genomic_DNA"/>
</dbReference>
<dbReference type="InterPro" id="IPR001453">
    <property type="entry name" value="MoaB/Mog_dom"/>
</dbReference>
<dbReference type="AlphaFoldDB" id="E8UBN5"/>
<reference evidence="3 4" key="1">
    <citation type="journal article" date="2011" name="Stand. Genomic Sci.">
        <title>Complete genome sequence of Deinococcus maricopensis type strain (LB-34).</title>
        <authorList>
            <person name="Pukall R."/>
            <person name="Zeytun A."/>
            <person name="Lucas S."/>
            <person name="Lapidus A."/>
            <person name="Hammon N."/>
            <person name="Deshpande S."/>
            <person name="Nolan M."/>
            <person name="Cheng J.F."/>
            <person name="Pitluck S."/>
            <person name="Liolios K."/>
            <person name="Pagani I."/>
            <person name="Mikhailova N."/>
            <person name="Ivanova N."/>
            <person name="Mavromatis K."/>
            <person name="Pati A."/>
            <person name="Tapia R."/>
            <person name="Han C."/>
            <person name="Goodwin L."/>
            <person name="Chen A."/>
            <person name="Palaniappan K."/>
            <person name="Land M."/>
            <person name="Hauser L."/>
            <person name="Chang Y.J."/>
            <person name="Jeffries C.D."/>
            <person name="Brambilla E.M."/>
            <person name="Rohde M."/>
            <person name="Goker M."/>
            <person name="Detter J.C."/>
            <person name="Woyke T."/>
            <person name="Bristow J."/>
            <person name="Eisen J.A."/>
            <person name="Markowitz V."/>
            <person name="Hugenholtz P."/>
            <person name="Kyrpides N.C."/>
            <person name="Klenk H.P."/>
        </authorList>
    </citation>
    <scope>NUCLEOTIDE SEQUENCE [LARGE SCALE GENOMIC DNA]</scope>
    <source>
        <strain evidence="4">DSM 21211 / LMG 22137 / NRRL B-23946 / LB-34</strain>
    </source>
</reference>
<accession>E8UBN5</accession>
<dbReference type="eggNOG" id="COG1058">
    <property type="taxonomic scope" value="Bacteria"/>
</dbReference>
<proteinExistence type="inferred from homology"/>
<protein>
    <recommendedName>
        <fullName evidence="1">CinA-like protein</fullName>
    </recommendedName>
</protein>
<sequence>MSVGTELLLGEILDSNAAYLAQELKAHGVTLHRKVTVGDNLERLREAILTALDRADLVILGGGLGPTDDDLTREAIAAALGEHPTEDPDLLAWLRGLFESRGRIMPDLNRKQAWLIPSSEALPNPIGTAPGWFVRVPGHATPRFIVAMPGPPREMKRMWREQVLPRLNLPARALFHTTLHTSGIGEGNVAELLGDLTRASNPSVATYARRFGVDVRVAASASTTEAARALAEPVLSVVQDKLARFTWGTDDQTLAGVLHAALGERTVAAIEAGSGGALALHLADTPAFRGGLVTRDHAQLIEAGLTPVTLGEHGPVSEQAARELARTARARFGSNFGVAVTVATGSSEDGPACPGTAFVAVDTEGDTHTARFDWLGEPDHLRDRAAILALTTLLRAARAEVPA</sequence>
<organism evidence="3 4">
    <name type="scientific">Deinococcus maricopensis (strain DSM 21211 / LMG 22137 / NRRL B-23946 / LB-34)</name>
    <dbReference type="NCBI Taxonomy" id="709986"/>
    <lineage>
        <taxon>Bacteria</taxon>
        <taxon>Thermotogati</taxon>
        <taxon>Deinococcota</taxon>
        <taxon>Deinococci</taxon>
        <taxon>Deinococcales</taxon>
        <taxon>Deinococcaceae</taxon>
        <taxon>Deinococcus</taxon>
    </lineage>
</organism>
<dbReference type="SUPFAM" id="SSF53218">
    <property type="entry name" value="Molybdenum cofactor biosynthesis proteins"/>
    <property type="match status" value="1"/>
</dbReference>
<keyword evidence="4" id="KW-1185">Reference proteome</keyword>
<evidence type="ECO:0000313" key="4">
    <source>
        <dbReference type="Proteomes" id="UP000008635"/>
    </source>
</evidence>
<dbReference type="InterPro" id="IPR050101">
    <property type="entry name" value="CinA"/>
</dbReference>
<evidence type="ECO:0000256" key="1">
    <source>
        <dbReference type="HAMAP-Rule" id="MF_00226"/>
    </source>
</evidence>
<dbReference type="Pfam" id="PF02464">
    <property type="entry name" value="CinA"/>
    <property type="match status" value="1"/>
</dbReference>
<name>E8UBN5_DEIML</name>